<protein>
    <submittedName>
        <fullName evidence="2">Uncharacterized protein</fullName>
    </submittedName>
</protein>
<evidence type="ECO:0000313" key="2">
    <source>
        <dbReference type="EMBL" id="KAH3791712.1"/>
    </source>
</evidence>
<evidence type="ECO:0000313" key="3">
    <source>
        <dbReference type="Proteomes" id="UP000828390"/>
    </source>
</evidence>
<feature type="chain" id="PRO_5038844459" evidence="1">
    <location>
        <begin position="18"/>
        <end position="72"/>
    </location>
</feature>
<keyword evidence="1" id="KW-0732">Signal</keyword>
<evidence type="ECO:0000256" key="1">
    <source>
        <dbReference type="SAM" id="SignalP"/>
    </source>
</evidence>
<organism evidence="2 3">
    <name type="scientific">Dreissena polymorpha</name>
    <name type="common">Zebra mussel</name>
    <name type="synonym">Mytilus polymorpha</name>
    <dbReference type="NCBI Taxonomy" id="45954"/>
    <lineage>
        <taxon>Eukaryota</taxon>
        <taxon>Metazoa</taxon>
        <taxon>Spiralia</taxon>
        <taxon>Lophotrochozoa</taxon>
        <taxon>Mollusca</taxon>
        <taxon>Bivalvia</taxon>
        <taxon>Autobranchia</taxon>
        <taxon>Heteroconchia</taxon>
        <taxon>Euheterodonta</taxon>
        <taxon>Imparidentia</taxon>
        <taxon>Neoheterodontei</taxon>
        <taxon>Myida</taxon>
        <taxon>Dreissenoidea</taxon>
        <taxon>Dreissenidae</taxon>
        <taxon>Dreissena</taxon>
    </lineage>
</organism>
<accession>A0A9D4F4M8</accession>
<dbReference type="EMBL" id="JAIWYP010000007">
    <property type="protein sequence ID" value="KAH3791712.1"/>
    <property type="molecule type" value="Genomic_DNA"/>
</dbReference>
<keyword evidence="3" id="KW-1185">Reference proteome</keyword>
<name>A0A9D4F4M8_DREPO</name>
<dbReference type="AlphaFoldDB" id="A0A9D4F4M8"/>
<feature type="signal peptide" evidence="1">
    <location>
        <begin position="1"/>
        <end position="17"/>
    </location>
</feature>
<reference evidence="2" key="2">
    <citation type="submission" date="2020-11" db="EMBL/GenBank/DDBJ databases">
        <authorList>
            <person name="McCartney M.A."/>
            <person name="Auch B."/>
            <person name="Kono T."/>
            <person name="Mallez S."/>
            <person name="Becker A."/>
            <person name="Gohl D.M."/>
            <person name="Silverstein K.A.T."/>
            <person name="Koren S."/>
            <person name="Bechman K.B."/>
            <person name="Herman A."/>
            <person name="Abrahante J.E."/>
            <person name="Garbe J."/>
        </authorList>
    </citation>
    <scope>NUCLEOTIDE SEQUENCE</scope>
    <source>
        <strain evidence="2">Duluth1</strain>
        <tissue evidence="2">Whole animal</tissue>
    </source>
</reference>
<sequence>MLSSVLILREYIVLVLGKAVTNHIFVQKLQNSHCSRKEERRKSSWNLKGTNFFGSEQFPKDVANRRRSLMPL</sequence>
<comment type="caution">
    <text evidence="2">The sequence shown here is derived from an EMBL/GenBank/DDBJ whole genome shotgun (WGS) entry which is preliminary data.</text>
</comment>
<gene>
    <name evidence="2" type="ORF">DPMN_145201</name>
</gene>
<proteinExistence type="predicted"/>
<reference evidence="2" key="1">
    <citation type="journal article" date="2019" name="bioRxiv">
        <title>The Genome of the Zebra Mussel, Dreissena polymorpha: A Resource for Invasive Species Research.</title>
        <authorList>
            <person name="McCartney M.A."/>
            <person name="Auch B."/>
            <person name="Kono T."/>
            <person name="Mallez S."/>
            <person name="Zhang Y."/>
            <person name="Obille A."/>
            <person name="Becker A."/>
            <person name="Abrahante J.E."/>
            <person name="Garbe J."/>
            <person name="Badalamenti J.P."/>
            <person name="Herman A."/>
            <person name="Mangelson H."/>
            <person name="Liachko I."/>
            <person name="Sullivan S."/>
            <person name="Sone E.D."/>
            <person name="Koren S."/>
            <person name="Silverstein K.A.T."/>
            <person name="Beckman K.B."/>
            <person name="Gohl D.M."/>
        </authorList>
    </citation>
    <scope>NUCLEOTIDE SEQUENCE</scope>
    <source>
        <strain evidence="2">Duluth1</strain>
        <tissue evidence="2">Whole animal</tissue>
    </source>
</reference>
<dbReference type="Proteomes" id="UP000828390">
    <property type="component" value="Unassembled WGS sequence"/>
</dbReference>